<dbReference type="PANTHER" id="PTHR44427">
    <property type="entry name" value="CARCINOEMBRYONIC ANTIGEN-RELATED CELL ADHESION MOLECULE 19"/>
    <property type="match status" value="1"/>
</dbReference>
<evidence type="ECO:0000313" key="6">
    <source>
        <dbReference type="EMBL" id="ADK35883.1"/>
    </source>
</evidence>
<evidence type="ECO:0000259" key="5">
    <source>
        <dbReference type="PROSITE" id="PS50835"/>
    </source>
</evidence>
<reference evidence="6" key="2">
    <citation type="submission" date="2010-06" db="EMBL/GenBank/DDBJ databases">
        <authorList>
            <person name="Naghibalhossaini F."/>
        </authorList>
    </citation>
    <scope>NUCLEOTIDE SEQUENCE</scope>
    <source>
        <tissue evidence="6">Blood</tissue>
    </source>
</reference>
<dbReference type="InterPro" id="IPR013783">
    <property type="entry name" value="Ig-like_fold"/>
</dbReference>
<keyword evidence="1" id="KW-0732">Signal</keyword>
<protein>
    <submittedName>
        <fullName evidence="6">CEACAM5-related protein</fullName>
    </submittedName>
</protein>
<organism evidence="6">
    <name type="scientific">Plecturocebus moloch</name>
    <name type="common">Dusky titi monkey</name>
    <name type="synonym">Callicebus moloch</name>
    <dbReference type="NCBI Taxonomy" id="9523"/>
    <lineage>
        <taxon>Eukaryota</taxon>
        <taxon>Metazoa</taxon>
        <taxon>Chordata</taxon>
        <taxon>Craniata</taxon>
        <taxon>Vertebrata</taxon>
        <taxon>Euteleostomi</taxon>
        <taxon>Mammalia</taxon>
        <taxon>Eutheria</taxon>
        <taxon>Euarchontoglires</taxon>
        <taxon>Primates</taxon>
        <taxon>Haplorrhini</taxon>
        <taxon>Platyrrhini</taxon>
        <taxon>Pitheciidae</taxon>
        <taxon>Callicebinae</taxon>
        <taxon>Plecturocebus</taxon>
    </lineage>
</organism>
<dbReference type="SUPFAM" id="SSF48726">
    <property type="entry name" value="Immunoglobulin"/>
    <property type="match status" value="1"/>
</dbReference>
<dbReference type="GO" id="GO:0007165">
    <property type="term" value="P:signal transduction"/>
    <property type="evidence" value="ECO:0007669"/>
    <property type="project" value="TreeGrafter"/>
</dbReference>
<dbReference type="PANTHER" id="PTHR44427:SF1">
    <property type="entry name" value="CARCINOEMBRYONIC ANTIGEN-RELATED CELL ADHESION MOLECULE 1"/>
    <property type="match status" value="1"/>
</dbReference>
<proteinExistence type="evidence at transcript level"/>
<dbReference type="InterPro" id="IPR036179">
    <property type="entry name" value="Ig-like_dom_sf"/>
</dbReference>
<name>E2IKR2_PLEMO</name>
<dbReference type="InterPro" id="IPR050831">
    <property type="entry name" value="CEA_cell_adhesion"/>
</dbReference>
<dbReference type="Pfam" id="PF13927">
    <property type="entry name" value="Ig_3"/>
    <property type="match status" value="1"/>
</dbReference>
<dbReference type="GO" id="GO:0009986">
    <property type="term" value="C:cell surface"/>
    <property type="evidence" value="ECO:0007669"/>
    <property type="project" value="TreeGrafter"/>
</dbReference>
<gene>
    <name evidence="6" type="primary">CEACAM</name>
</gene>
<feature type="non-terminal residue" evidence="6">
    <location>
        <position position="1"/>
    </location>
</feature>
<dbReference type="Gene3D" id="2.60.40.10">
    <property type="entry name" value="Immunoglobulins"/>
    <property type="match status" value="1"/>
</dbReference>
<dbReference type="InterPro" id="IPR007110">
    <property type="entry name" value="Ig-like_dom"/>
</dbReference>
<dbReference type="EMBL" id="HM565962">
    <property type="protein sequence ID" value="ADK35883.1"/>
    <property type="molecule type" value="mRNA"/>
</dbReference>
<evidence type="ECO:0000256" key="2">
    <source>
        <dbReference type="ARBA" id="ARBA00023180"/>
    </source>
</evidence>
<keyword evidence="3" id="KW-0393">Immunoglobulin domain</keyword>
<dbReference type="FunFam" id="2.60.40.10:FF:000244">
    <property type="entry name" value="carcinoembryonic antigen-related cell adhesion molecule 16"/>
    <property type="match status" value="1"/>
</dbReference>
<evidence type="ECO:0000256" key="3">
    <source>
        <dbReference type="ARBA" id="ARBA00023319"/>
    </source>
</evidence>
<feature type="domain" description="Ig-like" evidence="5">
    <location>
        <begin position="1"/>
        <end position="67"/>
    </location>
</feature>
<evidence type="ECO:0000256" key="1">
    <source>
        <dbReference type="ARBA" id="ARBA00022729"/>
    </source>
</evidence>
<accession>E2IKR2</accession>
<dbReference type="GO" id="GO:1990782">
    <property type="term" value="F:protein tyrosine kinase binding"/>
    <property type="evidence" value="ECO:0007669"/>
    <property type="project" value="TreeGrafter"/>
</dbReference>
<reference evidence="6" key="1">
    <citation type="journal article" date="2007" name="Mol. Biol. Cell">
        <title>Evolution of a tumorigenic property conferred by glycophosphatidyl-inositol membrane anchors of carcinoembryonic antigen gene family members during the primate radiation.</title>
        <authorList>
            <person name="Naghibalhossaini F."/>
            <person name="Yoder A.D."/>
            <person name="Tobi M."/>
            <person name="Stanners C.P."/>
        </authorList>
    </citation>
    <scope>NUCLEOTIDE SEQUENCE</scope>
    <source>
        <tissue evidence="6">Blood</tissue>
    </source>
</reference>
<dbReference type="PROSITE" id="PS50835">
    <property type="entry name" value="IG_LIKE"/>
    <property type="match status" value="1"/>
</dbReference>
<sequence length="96" mass="10347">TCAPEIQNTTYLWWVDNQNLPVSPRLQLSSDNRTLTLLSVTRNDAGTYECEIQNPVSANRSDAVTLDVRLPGSSPGFSAGTTVRILIGLLAGVALM</sequence>
<dbReference type="GO" id="GO:0005886">
    <property type="term" value="C:plasma membrane"/>
    <property type="evidence" value="ECO:0007669"/>
    <property type="project" value="TreeGrafter"/>
</dbReference>
<comment type="similarity">
    <text evidence="4">Belongs to the immunoglobulin superfamily. CEA family.</text>
</comment>
<dbReference type="GO" id="GO:0002682">
    <property type="term" value="P:regulation of immune system process"/>
    <property type="evidence" value="ECO:0007669"/>
    <property type="project" value="TreeGrafter"/>
</dbReference>
<keyword evidence="2" id="KW-0325">Glycoprotein</keyword>
<dbReference type="AlphaFoldDB" id="E2IKR2"/>
<evidence type="ECO:0000256" key="4">
    <source>
        <dbReference type="ARBA" id="ARBA00038222"/>
    </source>
</evidence>